<reference evidence="2 3" key="1">
    <citation type="submission" date="2018-06" db="EMBL/GenBank/DDBJ databases">
        <title>Thermoflavimicrobium daqus sp. nov., a thermophilic microbe isolated from Moutai-flavour Daqu.</title>
        <authorList>
            <person name="Wang X."/>
            <person name="Zhou H."/>
        </authorList>
    </citation>
    <scope>NUCLEOTIDE SEQUENCE [LARGE SCALE GENOMIC DNA]</scope>
    <source>
        <strain evidence="2 3">FBKL4.011</strain>
    </source>
</reference>
<evidence type="ECO:0000313" key="3">
    <source>
        <dbReference type="Proteomes" id="UP000251213"/>
    </source>
</evidence>
<feature type="transmembrane region" description="Helical" evidence="1">
    <location>
        <begin position="6"/>
        <end position="22"/>
    </location>
</feature>
<dbReference type="AlphaFoldDB" id="A0A364K954"/>
<keyword evidence="1" id="KW-1133">Transmembrane helix</keyword>
<dbReference type="Gene3D" id="3.40.720.10">
    <property type="entry name" value="Alkaline Phosphatase, subunit A"/>
    <property type="match status" value="1"/>
</dbReference>
<evidence type="ECO:0000313" key="2">
    <source>
        <dbReference type="EMBL" id="RAL26752.1"/>
    </source>
</evidence>
<dbReference type="SUPFAM" id="SSF53649">
    <property type="entry name" value="Alkaline phosphatase-like"/>
    <property type="match status" value="1"/>
</dbReference>
<keyword evidence="1" id="KW-0812">Transmembrane</keyword>
<protein>
    <submittedName>
        <fullName evidence="2">Phosphodiesterase</fullName>
    </submittedName>
</protein>
<accession>A0A364K954</accession>
<comment type="caution">
    <text evidence="2">The sequence shown here is derived from an EMBL/GenBank/DDBJ whole genome shotgun (WGS) entry which is preliminary data.</text>
</comment>
<sequence length="520" mass="59583">MYNLLYFLIWLLIIGVILFYKLNKRKYAQLKKISPTHYRQRPIIMLIVDSLMDAPLQEAIRSGQAPALQYLFKNGMYFPHVVSSFPTMSVCIDSCLITGTFPNDHHIFGLTYFHREKKRMINFGTGPRESIAFGLKRVFKDGIENLNQHFINKNVKTIYEEMEDPSASINGLVYRGKTQHTLRPPFFAKLFGILPGKITTKGPSIFSYGSLAKIDPDTTYDQLIFRCGMNSRFTRMELTSLIKHYLLPAFTLAYLSDNDEIVHRKGPSTTKGIIKTDQELAKILNAFPSWEEAVKENIWVILGDSGQTAMVNDSTQMYVDLRKLLHPYKIMPLKRSQPLPEDQIVLCVNERMAYIYPVDHQLTQDEIISKLKQEKRIDIIAWVKEGWIHVESGQQAGHMKYKSGGEYHDIYQQNWSIQGDFSLLDLSIEKQQIQYGDYPDVLARLAGVMETAERVIVVTVLPGYEMIGESSPKHKGASHGSLHAQDSLVPMIVCGTNYKPPSLRLVDLKKWILELIRQQT</sequence>
<dbReference type="Pfam" id="PF01663">
    <property type="entry name" value="Phosphodiest"/>
    <property type="match status" value="1"/>
</dbReference>
<dbReference type="Proteomes" id="UP000251213">
    <property type="component" value="Unassembled WGS sequence"/>
</dbReference>
<evidence type="ECO:0000256" key="1">
    <source>
        <dbReference type="SAM" id="Phobius"/>
    </source>
</evidence>
<keyword evidence="1" id="KW-0472">Membrane</keyword>
<reference evidence="2 3" key="2">
    <citation type="submission" date="2018-06" db="EMBL/GenBank/DDBJ databases">
        <authorList>
            <person name="Zhirakovskaya E."/>
        </authorList>
    </citation>
    <scope>NUCLEOTIDE SEQUENCE [LARGE SCALE GENOMIC DNA]</scope>
    <source>
        <strain evidence="2 3">FBKL4.011</strain>
    </source>
</reference>
<dbReference type="RefSeq" id="WP_113657357.1">
    <property type="nucleotide sequence ID" value="NZ_KZ845663.1"/>
</dbReference>
<dbReference type="InterPro" id="IPR017850">
    <property type="entry name" value="Alkaline_phosphatase_core_sf"/>
</dbReference>
<proteinExistence type="predicted"/>
<name>A0A364K954_9BACL</name>
<gene>
    <name evidence="2" type="ORF">DL897_01485</name>
</gene>
<organism evidence="2 3">
    <name type="scientific">Thermoflavimicrobium daqui</name>
    <dbReference type="NCBI Taxonomy" id="2137476"/>
    <lineage>
        <taxon>Bacteria</taxon>
        <taxon>Bacillati</taxon>
        <taxon>Bacillota</taxon>
        <taxon>Bacilli</taxon>
        <taxon>Bacillales</taxon>
        <taxon>Thermoactinomycetaceae</taxon>
        <taxon>Thermoflavimicrobium</taxon>
    </lineage>
</organism>
<dbReference type="InterPro" id="IPR002591">
    <property type="entry name" value="Phosphodiest/P_Trfase"/>
</dbReference>
<keyword evidence="3" id="KW-1185">Reference proteome</keyword>
<dbReference type="EMBL" id="QJKK01000001">
    <property type="protein sequence ID" value="RAL26752.1"/>
    <property type="molecule type" value="Genomic_DNA"/>
</dbReference>
<dbReference type="OrthoDB" id="2381338at2"/>